<gene>
    <name evidence="3" type="ORF">BGW38_007025</name>
</gene>
<protein>
    <recommendedName>
        <fullName evidence="2">P-type ATPase N-terminal domain-containing protein</fullName>
    </recommendedName>
</protein>
<feature type="compositionally biased region" description="Low complexity" evidence="1">
    <location>
        <begin position="1"/>
        <end position="22"/>
    </location>
</feature>
<dbReference type="InterPro" id="IPR032631">
    <property type="entry name" value="P-type_ATPase_N"/>
</dbReference>
<accession>A0A9P6FLI9</accession>
<evidence type="ECO:0000256" key="1">
    <source>
        <dbReference type="SAM" id="MobiDB-lite"/>
    </source>
</evidence>
<sequence length="491" mass="51371">STLNFSTSSPTSGRSRSGSITSPRPPNLSLLTPPTQQGTTSVTSPTSSSAPSAEEPSSSSSASRSRPRSGSAAPVMANNSFQKKPDTDLLPSQFNLTMDKGPPQSIDTWDPVIPDIKVHIHEDDQDDYNGIGIAGPSSPRAGAITTASAAAEQREQQQQQQQQQLEADQAGENSTSPAVSQSTQASTLAVPNSTNSYSSNGSNNNERTMSEYLKANVSGATDYLAVTTLGLGAGLIPATVSGTSSRPATPLSLPLSSALSVNSSANNSTSALHPPGSSGPNATTTSLLAGGGAATPGSTNTPPATLAARFRLPFSSRAFIPPSRPASVIHQAQPGDGTAEYQGSSGLLGISNPMQMSTAQLNNNQGTGNRSSFFDYRLTSLLQFGAASSIGGGASIRSFDPTRASVDLNGEARQEVYEVEFNAPVDKAAEEARRATERTVLGRFKKMVRAGFPGRDLDPRTRKPRYKYPTNNIKTTKYTLLTFLPVNLLFQ</sequence>
<organism evidence="3 4">
    <name type="scientific">Lunasporangiospora selenospora</name>
    <dbReference type="NCBI Taxonomy" id="979761"/>
    <lineage>
        <taxon>Eukaryota</taxon>
        <taxon>Fungi</taxon>
        <taxon>Fungi incertae sedis</taxon>
        <taxon>Mucoromycota</taxon>
        <taxon>Mortierellomycotina</taxon>
        <taxon>Mortierellomycetes</taxon>
        <taxon>Mortierellales</taxon>
        <taxon>Mortierellaceae</taxon>
        <taxon>Lunasporangiospora</taxon>
    </lineage>
</organism>
<dbReference type="AlphaFoldDB" id="A0A9P6FLI9"/>
<feature type="non-terminal residue" evidence="3">
    <location>
        <position position="491"/>
    </location>
</feature>
<feature type="non-terminal residue" evidence="3">
    <location>
        <position position="1"/>
    </location>
</feature>
<feature type="domain" description="P-type ATPase N-terminal" evidence="2">
    <location>
        <begin position="462"/>
        <end position="491"/>
    </location>
</feature>
<feature type="region of interest" description="Disordered" evidence="1">
    <location>
        <begin position="260"/>
        <end position="304"/>
    </location>
</feature>
<evidence type="ECO:0000313" key="3">
    <source>
        <dbReference type="EMBL" id="KAF9577642.1"/>
    </source>
</evidence>
<dbReference type="Proteomes" id="UP000780801">
    <property type="component" value="Unassembled WGS sequence"/>
</dbReference>
<dbReference type="OrthoDB" id="2439198at2759"/>
<name>A0A9P6FLI9_9FUNG</name>
<proteinExistence type="predicted"/>
<evidence type="ECO:0000313" key="4">
    <source>
        <dbReference type="Proteomes" id="UP000780801"/>
    </source>
</evidence>
<feature type="compositionally biased region" description="Low complexity" evidence="1">
    <location>
        <begin position="192"/>
        <end position="205"/>
    </location>
</feature>
<feature type="compositionally biased region" description="Low complexity" evidence="1">
    <location>
        <begin position="141"/>
        <end position="170"/>
    </location>
</feature>
<dbReference type="EMBL" id="JAABOA010004570">
    <property type="protein sequence ID" value="KAF9577642.1"/>
    <property type="molecule type" value="Genomic_DNA"/>
</dbReference>
<feature type="compositionally biased region" description="Low complexity" evidence="1">
    <location>
        <begin position="32"/>
        <end position="75"/>
    </location>
</feature>
<keyword evidence="4" id="KW-1185">Reference proteome</keyword>
<reference evidence="3" key="1">
    <citation type="journal article" date="2020" name="Fungal Divers.">
        <title>Resolving the Mortierellaceae phylogeny through synthesis of multi-gene phylogenetics and phylogenomics.</title>
        <authorList>
            <person name="Vandepol N."/>
            <person name="Liber J."/>
            <person name="Desiro A."/>
            <person name="Na H."/>
            <person name="Kennedy M."/>
            <person name="Barry K."/>
            <person name="Grigoriev I.V."/>
            <person name="Miller A.N."/>
            <person name="O'Donnell K."/>
            <person name="Stajich J.E."/>
            <person name="Bonito G."/>
        </authorList>
    </citation>
    <scope>NUCLEOTIDE SEQUENCE</scope>
    <source>
        <strain evidence="3">KOD1015</strain>
    </source>
</reference>
<feature type="region of interest" description="Disordered" evidence="1">
    <location>
        <begin position="1"/>
        <end position="105"/>
    </location>
</feature>
<comment type="caution">
    <text evidence="3">The sequence shown here is derived from an EMBL/GenBank/DDBJ whole genome shotgun (WGS) entry which is preliminary data.</text>
</comment>
<feature type="region of interest" description="Disordered" evidence="1">
    <location>
        <begin position="123"/>
        <end position="205"/>
    </location>
</feature>
<feature type="compositionally biased region" description="Low complexity" evidence="1">
    <location>
        <begin position="260"/>
        <end position="272"/>
    </location>
</feature>
<evidence type="ECO:0000259" key="2">
    <source>
        <dbReference type="Pfam" id="PF16209"/>
    </source>
</evidence>
<feature type="compositionally biased region" description="Polar residues" evidence="1">
    <location>
        <begin position="171"/>
        <end position="191"/>
    </location>
</feature>
<feature type="region of interest" description="Disordered" evidence="1">
    <location>
        <begin position="329"/>
        <end position="352"/>
    </location>
</feature>
<dbReference type="Pfam" id="PF16209">
    <property type="entry name" value="PhoLip_ATPase_N"/>
    <property type="match status" value="1"/>
</dbReference>
<feature type="compositionally biased region" description="Polar residues" evidence="1">
    <location>
        <begin position="278"/>
        <end position="287"/>
    </location>
</feature>